<evidence type="ECO:0000313" key="1">
    <source>
        <dbReference type="EMBL" id="KAH3705628.1"/>
    </source>
</evidence>
<dbReference type="EMBL" id="JAIWYP010000015">
    <property type="protein sequence ID" value="KAH3705628.1"/>
    <property type="molecule type" value="Genomic_DNA"/>
</dbReference>
<reference evidence="1" key="1">
    <citation type="journal article" date="2019" name="bioRxiv">
        <title>The Genome of the Zebra Mussel, Dreissena polymorpha: A Resource for Invasive Species Research.</title>
        <authorList>
            <person name="McCartney M.A."/>
            <person name="Auch B."/>
            <person name="Kono T."/>
            <person name="Mallez S."/>
            <person name="Zhang Y."/>
            <person name="Obille A."/>
            <person name="Becker A."/>
            <person name="Abrahante J.E."/>
            <person name="Garbe J."/>
            <person name="Badalamenti J.P."/>
            <person name="Herman A."/>
            <person name="Mangelson H."/>
            <person name="Liachko I."/>
            <person name="Sullivan S."/>
            <person name="Sone E.D."/>
            <person name="Koren S."/>
            <person name="Silverstein K.A.T."/>
            <person name="Beckman K.B."/>
            <person name="Gohl D.M."/>
        </authorList>
    </citation>
    <scope>NUCLEOTIDE SEQUENCE</scope>
    <source>
        <strain evidence="1">Duluth1</strain>
        <tissue evidence="1">Whole animal</tissue>
    </source>
</reference>
<evidence type="ECO:0000313" key="2">
    <source>
        <dbReference type="Proteomes" id="UP000828390"/>
    </source>
</evidence>
<comment type="caution">
    <text evidence="1">The sequence shown here is derived from an EMBL/GenBank/DDBJ whole genome shotgun (WGS) entry which is preliminary data.</text>
</comment>
<sequence>MRIYQRLQVPELLQKQTLDQMGLQPIPYVAGSFPRFQDHKGFSPILHNGGSFLKFLGQVGFRQIPPLQQQQNQCKIRICQVTQMMDIGNISIPTKKAIQMYHFPIKFHMNKKFHKCI</sequence>
<name>A0A9D3YWX7_DREPO</name>
<organism evidence="1 2">
    <name type="scientific">Dreissena polymorpha</name>
    <name type="common">Zebra mussel</name>
    <name type="synonym">Mytilus polymorpha</name>
    <dbReference type="NCBI Taxonomy" id="45954"/>
    <lineage>
        <taxon>Eukaryota</taxon>
        <taxon>Metazoa</taxon>
        <taxon>Spiralia</taxon>
        <taxon>Lophotrochozoa</taxon>
        <taxon>Mollusca</taxon>
        <taxon>Bivalvia</taxon>
        <taxon>Autobranchia</taxon>
        <taxon>Heteroconchia</taxon>
        <taxon>Euheterodonta</taxon>
        <taxon>Imparidentia</taxon>
        <taxon>Neoheterodontei</taxon>
        <taxon>Myida</taxon>
        <taxon>Dreissenoidea</taxon>
        <taxon>Dreissenidae</taxon>
        <taxon>Dreissena</taxon>
    </lineage>
</organism>
<keyword evidence="2" id="KW-1185">Reference proteome</keyword>
<dbReference type="Proteomes" id="UP000828390">
    <property type="component" value="Unassembled WGS sequence"/>
</dbReference>
<accession>A0A9D3YWX7</accession>
<protein>
    <submittedName>
        <fullName evidence="1">Uncharacterized protein</fullName>
    </submittedName>
</protein>
<dbReference type="AlphaFoldDB" id="A0A9D3YWX7"/>
<proteinExistence type="predicted"/>
<gene>
    <name evidence="1" type="ORF">DPMN_080705</name>
</gene>
<reference evidence="1" key="2">
    <citation type="submission" date="2020-11" db="EMBL/GenBank/DDBJ databases">
        <authorList>
            <person name="McCartney M.A."/>
            <person name="Auch B."/>
            <person name="Kono T."/>
            <person name="Mallez S."/>
            <person name="Becker A."/>
            <person name="Gohl D.M."/>
            <person name="Silverstein K.A.T."/>
            <person name="Koren S."/>
            <person name="Bechman K.B."/>
            <person name="Herman A."/>
            <person name="Abrahante J.E."/>
            <person name="Garbe J."/>
        </authorList>
    </citation>
    <scope>NUCLEOTIDE SEQUENCE</scope>
    <source>
        <strain evidence="1">Duluth1</strain>
        <tissue evidence="1">Whole animal</tissue>
    </source>
</reference>